<dbReference type="GeneID" id="5004989"/>
<evidence type="ECO:0000313" key="3">
    <source>
        <dbReference type="EMBL" id="ABP01266.1"/>
    </source>
</evidence>
<dbReference type="EMBL" id="CP000601">
    <property type="protein sequence ID" value="ABP01266.1"/>
    <property type="molecule type" value="Genomic_DNA"/>
</dbReference>
<evidence type="ECO:0000259" key="1">
    <source>
        <dbReference type="PROSITE" id="PS50211"/>
    </source>
</evidence>
<dbReference type="RefSeq" id="XP_001420988.1">
    <property type="nucleotide sequence ID" value="XM_001420951.1"/>
</dbReference>
<feature type="domain" description="UDENN" evidence="1">
    <location>
        <begin position="1"/>
        <end position="293"/>
    </location>
</feature>
<sequence>MEALDATARGTTRELARGDALWEYLDRTIGTRAPTAGTTADVGLPWTEFAGVATQSVRLRAPDLRKEFNGGIKFTALLDCGHVEAVLALFAALVTERRVVLTSGRLEAVSAAVHAANAALYPLSWQHIFLPVVPEAFLDYLTAPMPFLVGLHSSLSEDAKRLPCDDVFTLNLDDGSFTYFEEDFEAIPSGPFTLLRVGLLREIERTRGEDSQAVARVFRTFFSSVLGPYKQHIKGVVAHPPPRDAIIADSLWLDQRGLELGNLKHAGILAAMRGTQMYEVFVRQRLRMCAQVARKTGFVPMGDEIVDFDLEEGELTLSDLMMRGQALSEQFASASSHAFSVGSSALRETMRKAKKAYSTSKTIQGMREAFASKRSQLAHSIGKLREKSSEDLQAKWAEWTDEGTAKNLSFAEASTAEAPVPAPPQTQSPVVEREAVEVNEPVAMSEPIVDSLASAPTPAPTLASAPPPRVESVSGAANMMANLMSFDDAGDTLAPVTPSKRTGATMADVDELPNLIDM</sequence>
<dbReference type="InterPro" id="IPR001194">
    <property type="entry name" value="cDENN_dom"/>
</dbReference>
<dbReference type="OrthoDB" id="206724at2759"/>
<protein>
    <recommendedName>
        <fullName evidence="1">UDENN domain-containing protein</fullName>
    </recommendedName>
</protein>
<dbReference type="RefSeq" id="XP_001422907.1">
    <property type="nucleotide sequence ID" value="XM_001422870.1"/>
</dbReference>
<dbReference type="GO" id="GO:0005085">
    <property type="term" value="F:guanyl-nucleotide exchange factor activity"/>
    <property type="evidence" value="ECO:0007669"/>
    <property type="project" value="InterPro"/>
</dbReference>
<proteinExistence type="predicted"/>
<dbReference type="KEGG" id="olu:OSTLU_27205"/>
<dbReference type="GO" id="GO:1901981">
    <property type="term" value="F:phosphatidylinositol phosphate binding"/>
    <property type="evidence" value="ECO:0007669"/>
    <property type="project" value="TreeGrafter"/>
</dbReference>
<dbReference type="EMBL" id="CP000593">
    <property type="protein sequence ID" value="ABO99281.1"/>
    <property type="molecule type" value="Genomic_DNA"/>
</dbReference>
<dbReference type="PANTHER" id="PTHR13196:SF14">
    <property type="entry name" value="UDENN DOMAIN-CONTAINING PROTEIN"/>
    <property type="match status" value="1"/>
</dbReference>
<dbReference type="Gene3D" id="3.40.50.11500">
    <property type="match status" value="1"/>
</dbReference>
<dbReference type="KEGG" id="olu:OSTLU_29704"/>
<evidence type="ECO:0000313" key="4">
    <source>
        <dbReference type="Proteomes" id="UP000001568"/>
    </source>
</evidence>
<keyword evidence="4" id="KW-1185">Reference proteome</keyword>
<dbReference type="GO" id="GO:0006897">
    <property type="term" value="P:endocytosis"/>
    <property type="evidence" value="ECO:0007669"/>
    <property type="project" value="TreeGrafter"/>
</dbReference>
<dbReference type="InterPro" id="IPR040032">
    <property type="entry name" value="DENND1A/B/C"/>
</dbReference>
<dbReference type="Gramene" id="ABP01266">
    <property type="protein sequence ID" value="ABP01266"/>
    <property type="gene ID" value="OSTLU_29704"/>
</dbReference>
<reference evidence="2 4" key="1">
    <citation type="journal article" date="2007" name="Proc. Natl. Acad. Sci. U.S.A.">
        <title>The tiny eukaryote Ostreococcus provides genomic insights into the paradox of plankton speciation.</title>
        <authorList>
            <person name="Palenik B."/>
            <person name="Grimwood J."/>
            <person name="Aerts A."/>
            <person name="Rouze P."/>
            <person name="Salamov A."/>
            <person name="Putnam N."/>
            <person name="Dupont C."/>
            <person name="Jorgensen R."/>
            <person name="Derelle E."/>
            <person name="Rombauts S."/>
            <person name="Zhou K."/>
            <person name="Otillar R."/>
            <person name="Merchant S.S."/>
            <person name="Podell S."/>
            <person name="Gaasterland T."/>
            <person name="Napoli C."/>
            <person name="Gendler K."/>
            <person name="Manuell A."/>
            <person name="Tai V."/>
            <person name="Vallon O."/>
            <person name="Piganeau G."/>
            <person name="Jancek S."/>
            <person name="Heijde M."/>
            <person name="Jabbari K."/>
            <person name="Bowler C."/>
            <person name="Lohr M."/>
            <person name="Robbens S."/>
            <person name="Werner G."/>
            <person name="Dubchak I."/>
            <person name="Pazour G.J."/>
            <person name="Ren Q."/>
            <person name="Paulsen I."/>
            <person name="Delwiche C."/>
            <person name="Schmutz J."/>
            <person name="Rokhsar D."/>
            <person name="Van de Peer Y."/>
            <person name="Moreau H."/>
            <person name="Grigoriev I.V."/>
        </authorList>
    </citation>
    <scope>NUCLEOTIDE SEQUENCE [LARGE SCALE GENOMIC DNA]</scope>
    <source>
        <strain evidence="2 4">CCE9901</strain>
    </source>
</reference>
<dbReference type="InterPro" id="IPR037516">
    <property type="entry name" value="Tripartite_DENN"/>
</dbReference>
<name>A4S6Q7_OSTLU</name>
<dbReference type="STRING" id="436017.A4S6Q7"/>
<dbReference type="SMART" id="SM00799">
    <property type="entry name" value="DENN"/>
    <property type="match status" value="1"/>
</dbReference>
<dbReference type="Gramene" id="ABO99281">
    <property type="protein sequence ID" value="ABO99281"/>
    <property type="gene ID" value="OSTLU_27205"/>
</dbReference>
<dbReference type="PANTHER" id="PTHR13196">
    <property type="entry name" value="DENN DOMAIN-CONTAINING"/>
    <property type="match status" value="1"/>
</dbReference>
<dbReference type="GO" id="GO:0032456">
    <property type="term" value="P:endocytic recycling"/>
    <property type="evidence" value="ECO:0007669"/>
    <property type="project" value="TreeGrafter"/>
</dbReference>
<dbReference type="OMA" id="AKWAEWT"/>
<dbReference type="GO" id="GO:0005829">
    <property type="term" value="C:cytosol"/>
    <property type="evidence" value="ECO:0007669"/>
    <property type="project" value="TreeGrafter"/>
</dbReference>
<dbReference type="Proteomes" id="UP000001568">
    <property type="component" value="Chromosome 21"/>
</dbReference>
<dbReference type="InterPro" id="IPR043153">
    <property type="entry name" value="DENN_C"/>
</dbReference>
<gene>
    <name evidence="2" type="ORF">OSTLU_27205</name>
    <name evidence="3" type="ORF">OSTLU_29704</name>
</gene>
<dbReference type="AlphaFoldDB" id="A4S6Q7"/>
<evidence type="ECO:0000313" key="2">
    <source>
        <dbReference type="EMBL" id="ABO99281.1"/>
    </source>
</evidence>
<dbReference type="HOGENOM" id="CLU_029298_0_0_1"/>
<accession>A4S6Q7</accession>
<dbReference type="eggNOG" id="KOG3569">
    <property type="taxonomic scope" value="Eukaryota"/>
</dbReference>
<dbReference type="Pfam" id="PF02141">
    <property type="entry name" value="DENN"/>
    <property type="match status" value="1"/>
</dbReference>
<dbReference type="Proteomes" id="UP000001568">
    <property type="component" value="Chromosome 13"/>
</dbReference>
<organism evidence="2 4">
    <name type="scientific">Ostreococcus lucimarinus (strain CCE9901)</name>
    <dbReference type="NCBI Taxonomy" id="436017"/>
    <lineage>
        <taxon>Eukaryota</taxon>
        <taxon>Viridiplantae</taxon>
        <taxon>Chlorophyta</taxon>
        <taxon>Mamiellophyceae</taxon>
        <taxon>Mamiellales</taxon>
        <taxon>Bathycoccaceae</taxon>
        <taxon>Ostreococcus</taxon>
    </lineage>
</organism>
<dbReference type="PROSITE" id="PS50211">
    <property type="entry name" value="DENN"/>
    <property type="match status" value="1"/>
</dbReference>
<dbReference type="GeneID" id="5006881"/>